<dbReference type="Pfam" id="PF01809">
    <property type="entry name" value="YidD"/>
    <property type="match status" value="1"/>
</dbReference>
<dbReference type="SMART" id="SM01234">
    <property type="entry name" value="Haemolytic"/>
    <property type="match status" value="1"/>
</dbReference>
<evidence type="ECO:0000313" key="4">
    <source>
        <dbReference type="Proteomes" id="UP000216195"/>
    </source>
</evidence>
<keyword evidence="1" id="KW-1003">Cell membrane</keyword>
<comment type="subcellular location">
    <subcellularLocation>
        <location evidence="1">Cell membrane</location>
        <topology evidence="1">Peripheral membrane protein</topology>
        <orientation evidence="1">Cytoplasmic side</orientation>
    </subcellularLocation>
</comment>
<evidence type="ECO:0000256" key="1">
    <source>
        <dbReference type="HAMAP-Rule" id="MF_00386"/>
    </source>
</evidence>
<dbReference type="NCBIfam" id="TIGR00278">
    <property type="entry name" value="membrane protein insertion efficiency factor YidD"/>
    <property type="match status" value="1"/>
</dbReference>
<evidence type="ECO:0000313" key="3">
    <source>
        <dbReference type="EMBL" id="PAK84772.1"/>
    </source>
</evidence>
<dbReference type="EMBL" id="NCWU01000017">
    <property type="protein sequence ID" value="PAK84772.1"/>
    <property type="molecule type" value="Genomic_DNA"/>
</dbReference>
<dbReference type="Proteomes" id="UP000216195">
    <property type="component" value="Unassembled WGS sequence"/>
</dbReference>
<organism evidence="3 4">
    <name type="scientific">Rothia dentocariosa</name>
    <dbReference type="NCBI Taxonomy" id="2047"/>
    <lineage>
        <taxon>Bacteria</taxon>
        <taxon>Bacillati</taxon>
        <taxon>Actinomycetota</taxon>
        <taxon>Actinomycetes</taxon>
        <taxon>Micrococcales</taxon>
        <taxon>Micrococcaceae</taxon>
        <taxon>Rothia</taxon>
    </lineage>
</organism>
<gene>
    <name evidence="3" type="ORF">B8W87_10010</name>
</gene>
<dbReference type="PANTHER" id="PTHR33383:SF1">
    <property type="entry name" value="MEMBRANE PROTEIN INSERTION EFFICIENCY FACTOR-RELATED"/>
    <property type="match status" value="1"/>
</dbReference>
<sequence>MLKTVREGTMNHRRCDERFHPHHSSTHHPHTHQLDPDERLAQAPHEFVHPVSFLHAVYTLPQNILIGLIKAYRKVVSPLYGDVCRYYPTCSAYGLEAVTTHGALGGLSLTVRRILRCNPWATGGVDPVPPGKRTFTPGQEPKIMLLNHPLETHSNNH</sequence>
<protein>
    <recommendedName>
        <fullName evidence="1">Putative membrane protein insertion efficiency factor</fullName>
    </recommendedName>
</protein>
<dbReference type="HAMAP" id="MF_00386">
    <property type="entry name" value="UPF0161_YidD"/>
    <property type="match status" value="1"/>
</dbReference>
<dbReference type="GO" id="GO:0005886">
    <property type="term" value="C:plasma membrane"/>
    <property type="evidence" value="ECO:0007669"/>
    <property type="project" value="UniProtKB-SubCell"/>
</dbReference>
<keyword evidence="1" id="KW-0472">Membrane</keyword>
<dbReference type="InterPro" id="IPR002696">
    <property type="entry name" value="Membr_insert_effic_factor_YidD"/>
</dbReference>
<feature type="compositionally biased region" description="Basic and acidic residues" evidence="2">
    <location>
        <begin position="1"/>
        <end position="19"/>
    </location>
</feature>
<dbReference type="PANTHER" id="PTHR33383">
    <property type="entry name" value="MEMBRANE PROTEIN INSERTION EFFICIENCY FACTOR-RELATED"/>
    <property type="match status" value="1"/>
</dbReference>
<comment type="similarity">
    <text evidence="1">Belongs to the UPF0161 family.</text>
</comment>
<comment type="function">
    <text evidence="1">Could be involved in insertion of integral membrane proteins into the membrane.</text>
</comment>
<dbReference type="AlphaFoldDB" id="A0AAE5KPY6"/>
<evidence type="ECO:0000256" key="2">
    <source>
        <dbReference type="SAM" id="MobiDB-lite"/>
    </source>
</evidence>
<accession>A0AAE5KPY6</accession>
<reference evidence="3 4" key="1">
    <citation type="submission" date="2017-04" db="EMBL/GenBank/DDBJ databases">
        <title>Kefir bacterial isolates.</title>
        <authorList>
            <person name="Kim Y."/>
            <person name="Blasche S."/>
            <person name="Patil K.R."/>
        </authorList>
    </citation>
    <scope>NUCLEOTIDE SEQUENCE [LARGE SCALE GENOMIC DNA]</scope>
    <source>
        <strain evidence="3 4">OG2-1</strain>
    </source>
</reference>
<comment type="caution">
    <text evidence="3">The sequence shown here is derived from an EMBL/GenBank/DDBJ whole genome shotgun (WGS) entry which is preliminary data.</text>
</comment>
<feature type="region of interest" description="Disordered" evidence="2">
    <location>
        <begin position="1"/>
        <end position="35"/>
    </location>
</feature>
<name>A0AAE5KPY6_9MICC</name>
<feature type="compositionally biased region" description="Basic residues" evidence="2">
    <location>
        <begin position="20"/>
        <end position="31"/>
    </location>
</feature>
<proteinExistence type="inferred from homology"/>